<reference evidence="2 3" key="1">
    <citation type="submission" date="2018-06" db="EMBL/GenBank/DDBJ databases">
        <authorList>
            <consortium name="Pathogen Informatics"/>
            <person name="Doyle S."/>
        </authorList>
    </citation>
    <scope>NUCLEOTIDE SEQUENCE [LARGE SCALE GENOMIC DNA]</scope>
    <source>
        <strain evidence="2 3">NCTC11661</strain>
    </source>
</reference>
<dbReference type="Gene3D" id="3.10.180.10">
    <property type="entry name" value="2,3-Dihydroxybiphenyl 1,2-Dioxygenase, domain 1"/>
    <property type="match status" value="1"/>
</dbReference>
<protein>
    <submittedName>
        <fullName evidence="2">Uncharacterized protein conserved in bacteria</fullName>
    </submittedName>
</protein>
<dbReference type="CDD" id="cd06588">
    <property type="entry name" value="PhnB_like"/>
    <property type="match status" value="1"/>
</dbReference>
<dbReference type="AlphaFoldDB" id="A0A376C1C6"/>
<sequence>MATKINPYLNFNGNCEEAFNFYKKAFGGDFTMVVRSDETPMEVTENEKNRVMYIELPIGENDKLMGSDIFESLGQKLTTGNHNYVSISVDSKAEADRLFHALSEGGEIEMPMEEQFFGYFGDFKDKFGISWMIIFEEGK</sequence>
<dbReference type="InterPro" id="IPR028973">
    <property type="entry name" value="PhnB-like"/>
</dbReference>
<dbReference type="Pfam" id="PF06983">
    <property type="entry name" value="3-dmu-9_3-mt"/>
    <property type="match status" value="1"/>
</dbReference>
<name>A0A376C1C6_9FLAO</name>
<evidence type="ECO:0000259" key="1">
    <source>
        <dbReference type="Pfam" id="PF06983"/>
    </source>
</evidence>
<accession>A0A376C1C6</accession>
<proteinExistence type="predicted"/>
<evidence type="ECO:0000313" key="2">
    <source>
        <dbReference type="EMBL" id="SSZ55890.1"/>
    </source>
</evidence>
<dbReference type="RefSeq" id="WP_002688758.1">
    <property type="nucleotide sequence ID" value="NZ_UFTJ01000002.1"/>
</dbReference>
<dbReference type="SUPFAM" id="SSF54593">
    <property type="entry name" value="Glyoxalase/Bleomycin resistance protein/Dihydroxybiphenyl dioxygenase"/>
    <property type="match status" value="1"/>
</dbReference>
<dbReference type="Proteomes" id="UP000255515">
    <property type="component" value="Unassembled WGS sequence"/>
</dbReference>
<dbReference type="PANTHER" id="PTHR33990">
    <property type="entry name" value="PROTEIN YJDN-RELATED"/>
    <property type="match status" value="1"/>
</dbReference>
<dbReference type="InterPro" id="IPR029068">
    <property type="entry name" value="Glyas_Bleomycin-R_OHBP_Dase"/>
</dbReference>
<gene>
    <name evidence="2" type="ORF">NCTC11661_01289</name>
</gene>
<dbReference type="EMBL" id="UFTJ01000002">
    <property type="protein sequence ID" value="SSZ55890.1"/>
    <property type="molecule type" value="Genomic_DNA"/>
</dbReference>
<evidence type="ECO:0000313" key="3">
    <source>
        <dbReference type="Proteomes" id="UP000255515"/>
    </source>
</evidence>
<organism evidence="2 3">
    <name type="scientific">Bergeyella zoohelcum</name>
    <dbReference type="NCBI Taxonomy" id="1015"/>
    <lineage>
        <taxon>Bacteria</taxon>
        <taxon>Pseudomonadati</taxon>
        <taxon>Bacteroidota</taxon>
        <taxon>Flavobacteriia</taxon>
        <taxon>Flavobacteriales</taxon>
        <taxon>Weeksellaceae</taxon>
        <taxon>Bergeyella</taxon>
    </lineage>
</organism>
<dbReference type="PANTHER" id="PTHR33990:SF1">
    <property type="entry name" value="PROTEIN YJDN"/>
    <property type="match status" value="1"/>
</dbReference>
<feature type="domain" description="PhnB-like" evidence="1">
    <location>
        <begin position="4"/>
        <end position="134"/>
    </location>
</feature>